<dbReference type="AlphaFoldDB" id="A0A2S8PX95"/>
<dbReference type="EMBL" id="PUWT01000053">
    <property type="protein sequence ID" value="PQQ23677.1"/>
    <property type="molecule type" value="Genomic_DNA"/>
</dbReference>
<evidence type="ECO:0000313" key="1">
    <source>
        <dbReference type="EMBL" id="PQQ23677.1"/>
    </source>
</evidence>
<keyword evidence="2" id="KW-1185">Reference proteome</keyword>
<organism evidence="1 2">
    <name type="scientific">Photorhabdus hindustanensis</name>
    <dbReference type="NCBI Taxonomy" id="2918802"/>
    <lineage>
        <taxon>Bacteria</taxon>
        <taxon>Pseudomonadati</taxon>
        <taxon>Pseudomonadota</taxon>
        <taxon>Gammaproteobacteria</taxon>
        <taxon>Enterobacterales</taxon>
        <taxon>Morganellaceae</taxon>
        <taxon>Photorhabdus</taxon>
    </lineage>
</organism>
<comment type="caution">
    <text evidence="1">The sequence shown here is derived from an EMBL/GenBank/DDBJ whole genome shotgun (WGS) entry which is preliminary data.</text>
</comment>
<evidence type="ECO:0000313" key="2">
    <source>
        <dbReference type="Proteomes" id="UP000239550"/>
    </source>
</evidence>
<protein>
    <submittedName>
        <fullName evidence="1">Uncharacterized protein</fullName>
    </submittedName>
</protein>
<gene>
    <name evidence="1" type="ORF">C6H66_18120</name>
</gene>
<dbReference type="Proteomes" id="UP000239550">
    <property type="component" value="Unassembled WGS sequence"/>
</dbReference>
<name>A0A2S8PX95_9GAMM</name>
<proteinExistence type="predicted"/>
<dbReference type="RefSeq" id="WP_105396298.1">
    <property type="nucleotide sequence ID" value="NZ_CAWNTA010000120.1"/>
</dbReference>
<sequence length="346" mass="40038">MASEEVVFTFYRVRQCGYYKSGEQIPAFGGLVKLLEDVCEWADGKTLRETSTFEANEKRLPCYLLNAKRFGSDWLLTIWNEIPSNGQKVPSIHGDSQFGKDPNVIMNSIEEGSIPGYATYFWFLTEKNVFATIRLRNRLTSQKSLRHYLYSFMKQSSSYVVSETVENENGETGVLIHGYRLDPSDENEKLVHYFPRFDTKLIRNPGEHDIIRQNADRIRKIERVIELNLSTPEDLGLWQQMLVKINLRRKREGALTTKVRYVLSPHVSLSDINNMIRDWEKHQSENSDYGFIFEGDPNKTHWLSNSLARAEYNLEVERDNDELVNVDLLLNELTGKRSIILNSAGV</sequence>
<reference evidence="1 2" key="1">
    <citation type="submission" date="2018-02" db="EMBL/GenBank/DDBJ databases">
        <title>Five New Genomes of Indian Photorhabdus Isolates TSA.</title>
        <authorList>
            <person name="Dubay B."/>
            <person name="Somvanshi V.S."/>
        </authorList>
    </citation>
    <scope>NUCLEOTIDE SEQUENCE [LARGE SCALE GENOMIC DNA]</scope>
    <source>
        <strain evidence="1 2">H1</strain>
    </source>
</reference>
<accession>A0A2S8PX95</accession>